<dbReference type="RefSeq" id="WP_152602244.1">
    <property type="nucleotide sequence ID" value="NZ_JACHBQ010000001.1"/>
</dbReference>
<protein>
    <submittedName>
        <fullName evidence="2">Uncharacterized protein</fullName>
    </submittedName>
</protein>
<name>A0A7W9E4S4_9MICO</name>
<evidence type="ECO:0000313" key="2">
    <source>
        <dbReference type="EMBL" id="MBB5641215.1"/>
    </source>
</evidence>
<sequence>MGDQFVATYLSAVSTIARVHLRRKPQRCRILQHSRPEGGQSSTAPAVTAPIVAVDVYSGELTTERVERVRRAHGLAKEHEAQAGERCHEQGRQQPPHDNP</sequence>
<accession>A0A7W9E4S4</accession>
<dbReference type="AlphaFoldDB" id="A0A7W9E4S4"/>
<feature type="region of interest" description="Disordered" evidence="1">
    <location>
        <begin position="74"/>
        <end position="100"/>
    </location>
</feature>
<reference evidence="2 3" key="1">
    <citation type="submission" date="2020-08" db="EMBL/GenBank/DDBJ databases">
        <title>Sequencing the genomes of 1000 actinobacteria strains.</title>
        <authorList>
            <person name="Klenk H.-P."/>
        </authorList>
    </citation>
    <scope>NUCLEOTIDE SEQUENCE [LARGE SCALE GENOMIC DNA]</scope>
    <source>
        <strain evidence="2 3">DSM 21065</strain>
    </source>
</reference>
<dbReference type="EMBL" id="JACHBQ010000001">
    <property type="protein sequence ID" value="MBB5641215.1"/>
    <property type="molecule type" value="Genomic_DNA"/>
</dbReference>
<organism evidence="2 3">
    <name type="scientific">Cryobacterium roopkundense</name>
    <dbReference type="NCBI Taxonomy" id="1001240"/>
    <lineage>
        <taxon>Bacteria</taxon>
        <taxon>Bacillati</taxon>
        <taxon>Actinomycetota</taxon>
        <taxon>Actinomycetes</taxon>
        <taxon>Micrococcales</taxon>
        <taxon>Microbacteriaceae</taxon>
        <taxon>Cryobacterium</taxon>
    </lineage>
</organism>
<proteinExistence type="predicted"/>
<feature type="compositionally biased region" description="Basic and acidic residues" evidence="1">
    <location>
        <begin position="74"/>
        <end position="91"/>
    </location>
</feature>
<comment type="caution">
    <text evidence="2">The sequence shown here is derived from an EMBL/GenBank/DDBJ whole genome shotgun (WGS) entry which is preliminary data.</text>
</comment>
<evidence type="ECO:0000256" key="1">
    <source>
        <dbReference type="SAM" id="MobiDB-lite"/>
    </source>
</evidence>
<evidence type="ECO:0000313" key="3">
    <source>
        <dbReference type="Proteomes" id="UP000561726"/>
    </source>
</evidence>
<dbReference type="Proteomes" id="UP000561726">
    <property type="component" value="Unassembled WGS sequence"/>
</dbReference>
<gene>
    <name evidence="2" type="ORF">BJ997_001763</name>
</gene>